<accession>W2Y5B5</accession>
<dbReference type="OrthoDB" id="10304841at2759"/>
<proteinExistence type="predicted"/>
<sequence>MELVGELLNGQWKAAPTDGRMLYNGQFDVDDGADRDAAVDIPTPQPRDVKPREVAAVCTSVSSRQIYADKNRKRRRCVLVPSLARWTCQSMDVPKHNCYVLGQIP</sequence>
<dbReference type="AlphaFoldDB" id="W2Y5B5"/>
<evidence type="ECO:0000313" key="3">
    <source>
        <dbReference type="Proteomes" id="UP000018948"/>
    </source>
</evidence>
<organism evidence="2 3">
    <name type="scientific">Phytophthora nicotianae P10297</name>
    <dbReference type="NCBI Taxonomy" id="1317064"/>
    <lineage>
        <taxon>Eukaryota</taxon>
        <taxon>Sar</taxon>
        <taxon>Stramenopiles</taxon>
        <taxon>Oomycota</taxon>
        <taxon>Peronosporomycetes</taxon>
        <taxon>Peronosporales</taxon>
        <taxon>Peronosporaceae</taxon>
        <taxon>Phytophthora</taxon>
    </lineage>
</organism>
<gene>
    <name evidence="2" type="ORF">F442_21475</name>
</gene>
<comment type="caution">
    <text evidence="2">The sequence shown here is derived from an EMBL/GenBank/DDBJ whole genome shotgun (WGS) entry which is preliminary data.</text>
</comment>
<dbReference type="Proteomes" id="UP000018948">
    <property type="component" value="Unassembled WGS sequence"/>
</dbReference>
<evidence type="ECO:0000256" key="1">
    <source>
        <dbReference type="SAM" id="MobiDB-lite"/>
    </source>
</evidence>
<feature type="region of interest" description="Disordered" evidence="1">
    <location>
        <begin position="34"/>
        <end position="54"/>
    </location>
</feature>
<evidence type="ECO:0000313" key="2">
    <source>
        <dbReference type="EMBL" id="ETP29369.1"/>
    </source>
</evidence>
<name>W2Y5B5_PHYNI</name>
<dbReference type="EMBL" id="ANIY01004458">
    <property type="protein sequence ID" value="ETP29369.1"/>
    <property type="molecule type" value="Genomic_DNA"/>
</dbReference>
<protein>
    <submittedName>
        <fullName evidence="2">Uncharacterized protein</fullName>
    </submittedName>
</protein>
<reference evidence="2 3" key="1">
    <citation type="submission" date="2013-11" db="EMBL/GenBank/DDBJ databases">
        <title>The Genome Sequence of Phytophthora parasitica P10297.</title>
        <authorList>
            <consortium name="The Broad Institute Genomics Platform"/>
            <person name="Russ C."/>
            <person name="Tyler B."/>
            <person name="Panabieres F."/>
            <person name="Shan W."/>
            <person name="Tripathy S."/>
            <person name="Grunwald N."/>
            <person name="Machado M."/>
            <person name="Johnson C.S."/>
            <person name="Walker B."/>
            <person name="Young S.K."/>
            <person name="Zeng Q."/>
            <person name="Gargeya S."/>
            <person name="Fitzgerald M."/>
            <person name="Haas B."/>
            <person name="Abouelleil A."/>
            <person name="Allen A.W."/>
            <person name="Alvarado L."/>
            <person name="Arachchi H.M."/>
            <person name="Berlin A.M."/>
            <person name="Chapman S.B."/>
            <person name="Gainer-Dewar J."/>
            <person name="Goldberg J."/>
            <person name="Griggs A."/>
            <person name="Gujja S."/>
            <person name="Hansen M."/>
            <person name="Howarth C."/>
            <person name="Imamovic A."/>
            <person name="Ireland A."/>
            <person name="Larimer J."/>
            <person name="McCowan C."/>
            <person name="Murphy C."/>
            <person name="Pearson M."/>
            <person name="Poon T.W."/>
            <person name="Priest M."/>
            <person name="Roberts A."/>
            <person name="Saif S."/>
            <person name="Shea T."/>
            <person name="Sisk P."/>
            <person name="Sykes S."/>
            <person name="Wortman J."/>
            <person name="Nusbaum C."/>
            <person name="Birren B."/>
        </authorList>
    </citation>
    <scope>NUCLEOTIDE SEQUENCE [LARGE SCALE GENOMIC DNA]</scope>
    <source>
        <strain evidence="2 3">P10297</strain>
    </source>
</reference>